<sequence length="101" mass="10230">MKKLAIIAAGAAFALSACGETTDASDDAVADTVEVPADTAMEDMPEPVADEDALADDEAMSDEDAEAAMDVNEDMAEQAGDDAMGVVEAAEAAEAEMEAAE</sequence>
<protein>
    <submittedName>
        <fullName evidence="2">Uncharacterized protein</fullName>
    </submittedName>
</protein>
<dbReference type="EMBL" id="JAEANY010000001">
    <property type="protein sequence ID" value="MBH5321209.1"/>
    <property type="molecule type" value="Genomic_DNA"/>
</dbReference>
<keyword evidence="1" id="KW-0732">Signal</keyword>
<keyword evidence="3" id="KW-1185">Reference proteome</keyword>
<reference evidence="2 3" key="1">
    <citation type="submission" date="2020-11" db="EMBL/GenBank/DDBJ databases">
        <title>Erythrobacter sediminis sp. nov., a marine bacterium from a tidal flat of Garorim Bay.</title>
        <authorList>
            <person name="Kim D."/>
            <person name="Yoo Y."/>
            <person name="Kim J.-J."/>
        </authorList>
    </citation>
    <scope>NUCLEOTIDE SEQUENCE [LARGE SCALE GENOMIC DNA]</scope>
    <source>
        <strain evidence="2 3">JGD-13</strain>
    </source>
</reference>
<organism evidence="2 3">
    <name type="scientific">Aurantiacibacter sediminis</name>
    <dbReference type="NCBI Taxonomy" id="2793064"/>
    <lineage>
        <taxon>Bacteria</taxon>
        <taxon>Pseudomonadati</taxon>
        <taxon>Pseudomonadota</taxon>
        <taxon>Alphaproteobacteria</taxon>
        <taxon>Sphingomonadales</taxon>
        <taxon>Erythrobacteraceae</taxon>
        <taxon>Aurantiacibacter</taxon>
    </lineage>
</organism>
<dbReference type="Proteomes" id="UP000602442">
    <property type="component" value="Unassembled WGS sequence"/>
</dbReference>
<comment type="caution">
    <text evidence="2">The sequence shown here is derived from an EMBL/GenBank/DDBJ whole genome shotgun (WGS) entry which is preliminary data.</text>
</comment>
<proteinExistence type="predicted"/>
<accession>A0ABS0N2G5</accession>
<name>A0ABS0N2G5_9SPHN</name>
<gene>
    <name evidence="2" type="ORF">I5L03_01260</name>
</gene>
<evidence type="ECO:0000256" key="1">
    <source>
        <dbReference type="SAM" id="SignalP"/>
    </source>
</evidence>
<evidence type="ECO:0000313" key="3">
    <source>
        <dbReference type="Proteomes" id="UP000602442"/>
    </source>
</evidence>
<feature type="chain" id="PRO_5047485818" evidence="1">
    <location>
        <begin position="20"/>
        <end position="101"/>
    </location>
</feature>
<dbReference type="PROSITE" id="PS51257">
    <property type="entry name" value="PROKAR_LIPOPROTEIN"/>
    <property type="match status" value="1"/>
</dbReference>
<feature type="signal peptide" evidence="1">
    <location>
        <begin position="1"/>
        <end position="19"/>
    </location>
</feature>
<evidence type="ECO:0000313" key="2">
    <source>
        <dbReference type="EMBL" id="MBH5321209.1"/>
    </source>
</evidence>
<dbReference type="RefSeq" id="WP_197919892.1">
    <property type="nucleotide sequence ID" value="NZ_CAWPTA010000006.1"/>
</dbReference>